<feature type="region of interest" description="Disordered" evidence="9">
    <location>
        <begin position="354"/>
        <end position="410"/>
    </location>
</feature>
<evidence type="ECO:0000256" key="2">
    <source>
        <dbReference type="ARBA" id="ARBA00009416"/>
    </source>
</evidence>
<dbReference type="FunFam" id="1.10.3180.10:FF:000002">
    <property type="entry name" value="Ethylene insensitive 3-like 1"/>
    <property type="match status" value="1"/>
</dbReference>
<dbReference type="HOGENOM" id="CLU_027306_1_1_1"/>
<sequence>MDNLAIVGHELGDASEFEVNGIENLTEDDVSDEEIDAEELARRMWKDKIKLKRIKERQQKLALQQAELELSKENKLSNQALRKKMARAQDGILKYMIKLMEVCNARGFVYGIIPDKGKPVSGSSDNIRAWWKEKVRFDKNGPAAIAKYEVDNSMLVDAKCRGGLNQHSLMDLQDATLGSLLSALMQHCSPQQRKYPLDKGIPPPWWPSGNEGWWISLGLPKGISAPYKKPHDLKKVMKVGVLTGVIKHMAPHFDKIRNRVRKSKCLQDKMTAKESLIWLGVLQREEISFHCSDNVGSQITHRNSLEGRSDDTYSSSDEYDVDHLEGPPHSSSSKDDEGGNQLAVVHIREEHASSIHNKGRGDQQSNQVCPINEETNGSRKRKRNRTSGHFRTAESEVEVTQRNDNPPEIVSNALPYTNEINQTEMLGIANQTTSLSHVNTNGALQHQDVRGNFISSSAAVVNNYNSNQITNVTPSSIYMGDQPLACRNNDHTNPWSENTFQVDAGPPAIGFATNSSSVGYHTLPMKQSLPEAMDHRVSGPPAIGFATNSSSVGYHTLPMKQSLPEAMDHRVSGPPAIGFVTNSSSVGYHTLPMKQSLPESMDDHVPITETGVSSSYGYHITATGNGNSPSVAGDANQLMGDPFCSSTADKFVDSSFTGLPFNFVGMNSPTHDIGELLDDDDIMQYLGT</sequence>
<dbReference type="Pfam" id="PF04873">
    <property type="entry name" value="EIN3_DNA-bd"/>
    <property type="match status" value="1"/>
</dbReference>
<dbReference type="PANTHER" id="PTHR33305:SF48">
    <property type="entry name" value="OS08G0508700 PROTEIN"/>
    <property type="match status" value="1"/>
</dbReference>
<dbReference type="PANTHER" id="PTHR33305">
    <property type="entry name" value="ETHYLENE INSENSITIVE 3-LIKE 2 PROTEIN"/>
    <property type="match status" value="1"/>
</dbReference>
<dbReference type="GO" id="GO:0003700">
    <property type="term" value="F:DNA-binding transcription factor activity"/>
    <property type="evidence" value="ECO:0007669"/>
    <property type="project" value="InterPro"/>
</dbReference>
<comment type="subcellular location">
    <subcellularLocation>
        <location evidence="1">Nucleus</location>
    </subcellularLocation>
</comment>
<dbReference type="OMA" id="DHVPITE"/>
<dbReference type="InterPro" id="IPR006957">
    <property type="entry name" value="EIN3"/>
</dbReference>
<dbReference type="GO" id="GO:0043565">
    <property type="term" value="F:sequence-specific DNA binding"/>
    <property type="evidence" value="ECO:0007669"/>
    <property type="project" value="UniProtKB-ARBA"/>
</dbReference>
<keyword evidence="6" id="KW-0010">Activator</keyword>
<dbReference type="FunFam" id="1.10.3180.10:FF:000001">
    <property type="entry name" value="Ethylene insensitive 3-like 1"/>
    <property type="match status" value="1"/>
</dbReference>
<keyword evidence="12" id="KW-1185">Reference proteome</keyword>
<feature type="region of interest" description="Disordered" evidence="9">
    <location>
        <begin position="302"/>
        <end position="339"/>
    </location>
</feature>
<feature type="coiled-coil region" evidence="8">
    <location>
        <begin position="54"/>
        <end position="83"/>
    </location>
</feature>
<dbReference type="GO" id="GO:0009873">
    <property type="term" value="P:ethylene-activated signaling pathway"/>
    <property type="evidence" value="ECO:0007669"/>
    <property type="project" value="UniProtKB-KW"/>
</dbReference>
<feature type="domain" description="Ethylene insensitive 3-like DNA-binding" evidence="10">
    <location>
        <begin position="38"/>
        <end position="286"/>
    </location>
</feature>
<evidence type="ECO:0000256" key="6">
    <source>
        <dbReference type="ARBA" id="ARBA00023159"/>
    </source>
</evidence>
<reference evidence="11" key="1">
    <citation type="journal article" date="2013" name="Nat. Commun.">
        <title>Whole-genome sequencing of Oryza brachyantha reveals mechanisms underlying Oryza genome evolution.</title>
        <authorList>
            <person name="Chen J."/>
            <person name="Huang Q."/>
            <person name="Gao D."/>
            <person name="Wang J."/>
            <person name="Lang Y."/>
            <person name="Liu T."/>
            <person name="Li B."/>
            <person name="Bai Z."/>
            <person name="Luis Goicoechea J."/>
            <person name="Liang C."/>
            <person name="Chen C."/>
            <person name="Zhang W."/>
            <person name="Sun S."/>
            <person name="Liao Y."/>
            <person name="Zhang X."/>
            <person name="Yang L."/>
            <person name="Song C."/>
            <person name="Wang M."/>
            <person name="Shi J."/>
            <person name="Liu G."/>
            <person name="Liu J."/>
            <person name="Zhou H."/>
            <person name="Zhou W."/>
            <person name="Yu Q."/>
            <person name="An N."/>
            <person name="Chen Y."/>
            <person name="Cai Q."/>
            <person name="Wang B."/>
            <person name="Liu B."/>
            <person name="Min J."/>
            <person name="Huang Y."/>
            <person name="Wu H."/>
            <person name="Li Z."/>
            <person name="Zhang Y."/>
            <person name="Yin Y."/>
            <person name="Song W."/>
            <person name="Jiang J."/>
            <person name="Jackson S.A."/>
            <person name="Wing R.A."/>
            <person name="Wang J."/>
            <person name="Chen M."/>
        </authorList>
    </citation>
    <scope>NUCLEOTIDE SEQUENCE [LARGE SCALE GENOMIC DNA]</scope>
    <source>
        <strain evidence="11">cv. IRGC 101232</strain>
    </source>
</reference>
<evidence type="ECO:0000256" key="5">
    <source>
        <dbReference type="ARBA" id="ARBA00023125"/>
    </source>
</evidence>
<dbReference type="InterPro" id="IPR047091">
    <property type="entry name" value="EIN3-like_DNA-bd"/>
</dbReference>
<evidence type="ECO:0000259" key="10">
    <source>
        <dbReference type="Pfam" id="PF04873"/>
    </source>
</evidence>
<keyword evidence="8" id="KW-0175">Coiled coil</keyword>
<dbReference type="Proteomes" id="UP000006038">
    <property type="component" value="Chromosome 8"/>
</dbReference>
<feature type="compositionally biased region" description="Polar residues" evidence="9">
    <location>
        <begin position="362"/>
        <end position="375"/>
    </location>
</feature>
<evidence type="ECO:0000313" key="11">
    <source>
        <dbReference type="EnsemblPlants" id="OB08G26880.1"/>
    </source>
</evidence>
<name>J3MUA7_ORYBR</name>
<organism evidence="11">
    <name type="scientific">Oryza brachyantha</name>
    <name type="common">malo sina</name>
    <dbReference type="NCBI Taxonomy" id="4533"/>
    <lineage>
        <taxon>Eukaryota</taxon>
        <taxon>Viridiplantae</taxon>
        <taxon>Streptophyta</taxon>
        <taxon>Embryophyta</taxon>
        <taxon>Tracheophyta</taxon>
        <taxon>Spermatophyta</taxon>
        <taxon>Magnoliopsida</taxon>
        <taxon>Liliopsida</taxon>
        <taxon>Poales</taxon>
        <taxon>Poaceae</taxon>
        <taxon>BOP clade</taxon>
        <taxon>Oryzoideae</taxon>
        <taxon>Oryzeae</taxon>
        <taxon>Oryzinae</taxon>
        <taxon>Oryza</taxon>
    </lineage>
</organism>
<accession>J3MUA7</accession>
<evidence type="ECO:0000256" key="4">
    <source>
        <dbReference type="ARBA" id="ARBA00023016"/>
    </source>
</evidence>
<evidence type="ECO:0000256" key="9">
    <source>
        <dbReference type="SAM" id="MobiDB-lite"/>
    </source>
</evidence>
<dbReference type="Gene3D" id="1.10.3180.10">
    <property type="entry name" value="DNA-binding domain of EIN3-like"/>
    <property type="match status" value="2"/>
</dbReference>
<dbReference type="SUPFAM" id="SSF116768">
    <property type="entry name" value="DNA-binding domain of EIN3-like"/>
    <property type="match status" value="1"/>
</dbReference>
<keyword evidence="5" id="KW-0238">DNA-binding</keyword>
<dbReference type="GeneID" id="102708823"/>
<dbReference type="GO" id="GO:0010104">
    <property type="term" value="P:regulation of ethylene-activated signaling pathway"/>
    <property type="evidence" value="ECO:0007669"/>
    <property type="project" value="UniProtKB-ARBA"/>
</dbReference>
<evidence type="ECO:0000313" key="12">
    <source>
        <dbReference type="Proteomes" id="UP000006038"/>
    </source>
</evidence>
<dbReference type="eggNOG" id="ENOG502QQCD">
    <property type="taxonomic scope" value="Eukaryota"/>
</dbReference>
<dbReference type="EnsemblPlants" id="OB08G26880.1">
    <property type="protein sequence ID" value="OB08G26880.1"/>
    <property type="gene ID" value="OB08G26880"/>
</dbReference>
<proteinExistence type="inferred from homology"/>
<evidence type="ECO:0000256" key="1">
    <source>
        <dbReference type="ARBA" id="ARBA00004123"/>
    </source>
</evidence>
<dbReference type="AlphaFoldDB" id="J3MUA7"/>
<keyword evidence="3" id="KW-0936">Ethylene signaling pathway</keyword>
<dbReference type="OrthoDB" id="2017676at2759"/>
<dbReference type="GO" id="GO:0045893">
    <property type="term" value="P:positive regulation of DNA-templated transcription"/>
    <property type="evidence" value="ECO:0007669"/>
    <property type="project" value="UniProtKB-ARBA"/>
</dbReference>
<evidence type="ECO:0000256" key="3">
    <source>
        <dbReference type="ARBA" id="ARBA00022745"/>
    </source>
</evidence>
<keyword evidence="7" id="KW-0539">Nucleus</keyword>
<dbReference type="RefSeq" id="XP_015696238.1">
    <property type="nucleotide sequence ID" value="XM_015840752.1"/>
</dbReference>
<dbReference type="STRING" id="4533.J3MUA7"/>
<dbReference type="GO" id="GO:0005634">
    <property type="term" value="C:nucleus"/>
    <property type="evidence" value="ECO:0007669"/>
    <property type="project" value="UniProtKB-SubCell"/>
</dbReference>
<dbReference type="KEGG" id="obr:102708823"/>
<comment type="similarity">
    <text evidence="2">Belongs to the EIN3 family.</text>
</comment>
<dbReference type="Gramene" id="OB08G26880.1">
    <property type="protein sequence ID" value="OB08G26880.1"/>
    <property type="gene ID" value="OB08G26880"/>
</dbReference>
<keyword evidence="4" id="KW-0346">Stress response</keyword>
<evidence type="ECO:0000256" key="8">
    <source>
        <dbReference type="SAM" id="Coils"/>
    </source>
</evidence>
<dbReference type="InterPro" id="IPR023278">
    <property type="entry name" value="Ethylene_insens-like_DNA-bd"/>
</dbReference>
<evidence type="ECO:0000256" key="7">
    <source>
        <dbReference type="ARBA" id="ARBA00023242"/>
    </source>
</evidence>
<gene>
    <name evidence="11" type="primary">LOC102708823</name>
</gene>
<protein>
    <recommendedName>
        <fullName evidence="10">Ethylene insensitive 3-like DNA-binding domain-containing protein</fullName>
    </recommendedName>
</protein>
<feature type="compositionally biased region" description="Basic residues" evidence="9">
    <location>
        <begin position="378"/>
        <end position="388"/>
    </location>
</feature>
<reference evidence="11" key="2">
    <citation type="submission" date="2013-04" db="UniProtKB">
        <authorList>
            <consortium name="EnsemblPlants"/>
        </authorList>
    </citation>
    <scope>IDENTIFICATION</scope>
</reference>
<feature type="compositionally biased region" description="Basic and acidic residues" evidence="9">
    <location>
        <begin position="321"/>
        <end position="337"/>
    </location>
</feature>